<name>A0A928Z3J6_9CYAN</name>
<accession>A0A928Z3J6</accession>
<sequence>MTIKFRSKYQRYLAATLAVGSSFILAAPVFSTPAGTEIKNTATATYEDDDGTTFDATSNEVTVTVQEVAGLFVTSLSTVDVNGGSVLPNDDVNFEFKVTNSGNDTTAINVPRDATVSGPATQDSTKNIQIVGFIDPQGNRTTFAPVDVTANAATDTLGLPAITNAAGTHPAGVLPAGYSYIVSVPVKIDGLASSGSNVTVQLGDTGANDNTPGTQNQPNNNGPNDVSTKDAADGGLGESQGAVAQEKEASASAPLTVGSEAIALATLLKTHSTPINSNGTPSILTDDQITYNLALRVESNPPAGSVGVTAGKLVGTAINVDGGTVNRVLIADAIPALTAYVPNSATAANANWTPVYTDVATSTDATQATWVTNPATLTNPVTRVGFIYDATTTPINEGETVNGFNFTVVTSGITGTAPTNITNIAQVFGQTQGNEGPTAPLIYDESGDQSPTNFNDNGTPGPTSSLTPGAPTIPNGVSDPTNDGVDNTNQNDGSGPGGEDNVVTIAAPGQVLNGPASTPGAVGPNNNNDDFTNRGALVPANTAPGSTIDPAEVTFTNTISNPSTTDTLTNLLLVPDAANFTAGPGETLPPTDTLVTLTYGGNTAVYKFNGTNFIFDSGTNIIIPTLAPNQVVDYTVKVDLPINTPLSTDTEEGFSIPIYIFKDNDGDSRPDSIVDEPTQNRTIDRVYTGFLKLTKLARIIDTDGSTEVQPFTNDSNLLNAAMTNGRFIEYKITYKNVSIAPVGTGNITLNARNTVITEDGDTATNTWAAEIAGEITTSHVMNSVTATFGTTQYFPAGEQAGTTKAADVAKYEHTPGVVIQPQAQGDFVFRRKVN</sequence>
<gene>
    <name evidence="4" type="ORF">IQ266_10165</name>
</gene>
<organism evidence="4 5">
    <name type="scientific">Romeriopsis navalis LEGE 11480</name>
    <dbReference type="NCBI Taxonomy" id="2777977"/>
    <lineage>
        <taxon>Bacteria</taxon>
        <taxon>Bacillati</taxon>
        <taxon>Cyanobacteriota</taxon>
        <taxon>Cyanophyceae</taxon>
        <taxon>Leptolyngbyales</taxon>
        <taxon>Leptolyngbyaceae</taxon>
        <taxon>Romeriopsis</taxon>
        <taxon>Romeriopsis navalis</taxon>
    </lineage>
</organism>
<feature type="signal peptide" evidence="2">
    <location>
        <begin position="1"/>
        <end position="26"/>
    </location>
</feature>
<proteinExistence type="predicted"/>
<dbReference type="Pfam" id="PF25546">
    <property type="entry name" value="DUF7925"/>
    <property type="match status" value="1"/>
</dbReference>
<feature type="chain" id="PRO_5037065778" description="DUF7925 domain-containing protein" evidence="2">
    <location>
        <begin position="27"/>
        <end position="834"/>
    </location>
</feature>
<feature type="compositionally biased region" description="Polar residues" evidence="1">
    <location>
        <begin position="448"/>
        <end position="467"/>
    </location>
</feature>
<comment type="caution">
    <text evidence="4">The sequence shown here is derived from an EMBL/GenBank/DDBJ whole genome shotgun (WGS) entry which is preliminary data.</text>
</comment>
<feature type="compositionally biased region" description="Low complexity" evidence="1">
    <location>
        <begin position="208"/>
        <end position="225"/>
    </location>
</feature>
<keyword evidence="2" id="KW-0732">Signal</keyword>
<feature type="domain" description="DUF7925" evidence="3">
    <location>
        <begin position="264"/>
        <end position="454"/>
    </location>
</feature>
<dbReference type="AlphaFoldDB" id="A0A928Z3J6"/>
<keyword evidence="5" id="KW-1185">Reference proteome</keyword>
<dbReference type="RefSeq" id="WP_264324919.1">
    <property type="nucleotide sequence ID" value="NZ_JADEXQ010000028.1"/>
</dbReference>
<protein>
    <recommendedName>
        <fullName evidence="3">DUF7925 domain-containing protein</fullName>
    </recommendedName>
</protein>
<evidence type="ECO:0000259" key="3">
    <source>
        <dbReference type="Pfam" id="PF25546"/>
    </source>
</evidence>
<dbReference type="EMBL" id="JADEXQ010000028">
    <property type="protein sequence ID" value="MBE9030092.1"/>
    <property type="molecule type" value="Genomic_DNA"/>
</dbReference>
<feature type="region of interest" description="Disordered" evidence="1">
    <location>
        <begin position="199"/>
        <end position="251"/>
    </location>
</feature>
<dbReference type="Proteomes" id="UP000625316">
    <property type="component" value="Unassembled WGS sequence"/>
</dbReference>
<evidence type="ECO:0000256" key="1">
    <source>
        <dbReference type="SAM" id="MobiDB-lite"/>
    </source>
</evidence>
<feature type="compositionally biased region" description="Polar residues" evidence="1">
    <location>
        <begin position="478"/>
        <end position="493"/>
    </location>
</feature>
<reference evidence="4" key="1">
    <citation type="submission" date="2020-10" db="EMBL/GenBank/DDBJ databases">
        <authorList>
            <person name="Castelo-Branco R."/>
            <person name="Eusebio N."/>
            <person name="Adriana R."/>
            <person name="Vieira A."/>
            <person name="Brugerolle De Fraissinette N."/>
            <person name="Rezende De Castro R."/>
            <person name="Schneider M.P."/>
            <person name="Vasconcelos V."/>
            <person name="Leao P.N."/>
        </authorList>
    </citation>
    <scope>NUCLEOTIDE SEQUENCE</scope>
    <source>
        <strain evidence="4">LEGE 11480</strain>
    </source>
</reference>
<evidence type="ECO:0000313" key="4">
    <source>
        <dbReference type="EMBL" id="MBE9030092.1"/>
    </source>
</evidence>
<evidence type="ECO:0000313" key="5">
    <source>
        <dbReference type="Proteomes" id="UP000625316"/>
    </source>
</evidence>
<feature type="region of interest" description="Disordered" evidence="1">
    <location>
        <begin position="433"/>
        <end position="546"/>
    </location>
</feature>
<evidence type="ECO:0000256" key="2">
    <source>
        <dbReference type="SAM" id="SignalP"/>
    </source>
</evidence>
<dbReference type="InterPro" id="IPR057685">
    <property type="entry name" value="DUF7925"/>
</dbReference>